<accession>Q9ZQL0</accession>
<evidence type="ECO:0000256" key="3">
    <source>
        <dbReference type="ARBA" id="ARBA00022833"/>
    </source>
</evidence>
<dbReference type="AlphaFoldDB" id="Q9ZQL0"/>
<evidence type="ECO:0000256" key="2">
    <source>
        <dbReference type="ARBA" id="ARBA00022771"/>
    </source>
</evidence>
<evidence type="ECO:0000256" key="4">
    <source>
        <dbReference type="PROSITE-ProRule" id="PRU00325"/>
    </source>
</evidence>
<dbReference type="PANTHER" id="PTHR31973">
    <property type="entry name" value="POLYPROTEIN, PUTATIVE-RELATED"/>
    <property type="match status" value="1"/>
</dbReference>
<reference evidence="6" key="2">
    <citation type="submission" date="2000-03" db="EMBL/GenBank/DDBJ databases">
        <authorList>
            <person name="Lin X."/>
            <person name="Kaul S."/>
            <person name="Shea T.P."/>
            <person name="Fujii C.Y."/>
            <person name="Shen M."/>
            <person name="VanAken S.E."/>
            <person name="Barnstead M.E."/>
            <person name="Mason T.M."/>
            <person name="Bowman C.L."/>
            <person name="Ronning C.M."/>
            <person name="Benito M.-I."/>
            <person name="Carrera A.J."/>
            <person name="Creasy T.H."/>
            <person name="Buell C.R."/>
            <person name="Town C.D."/>
            <person name="Nierman W.C."/>
            <person name="Fraser C.M."/>
            <person name="Venter J.C."/>
        </authorList>
    </citation>
    <scope>NUCLEOTIDE SEQUENCE</scope>
</reference>
<evidence type="ECO:0000313" key="6">
    <source>
        <dbReference type="EMBL" id="AAD15524.1"/>
    </source>
</evidence>
<keyword evidence="1" id="KW-0479">Metal-binding</keyword>
<proteinExistence type="predicted"/>
<dbReference type="GO" id="GO:0008270">
    <property type="term" value="F:zinc ion binding"/>
    <property type="evidence" value="ECO:0007669"/>
    <property type="project" value="UniProtKB-KW"/>
</dbReference>
<dbReference type="PANTHER" id="PTHR31973:SF187">
    <property type="entry name" value="MUTATOR TRANSPOSASE MUDRA PROTEIN"/>
    <property type="match status" value="1"/>
</dbReference>
<dbReference type="SMART" id="SM00575">
    <property type="entry name" value="ZnF_PMZ"/>
    <property type="match status" value="1"/>
</dbReference>
<name>Q9ZQL0_ARATH</name>
<feature type="domain" description="SWIM-type" evidence="5">
    <location>
        <begin position="140"/>
        <end position="172"/>
    </location>
</feature>
<evidence type="ECO:0000259" key="5">
    <source>
        <dbReference type="PROSITE" id="PS50966"/>
    </source>
</evidence>
<dbReference type="InterPro" id="IPR007527">
    <property type="entry name" value="Znf_SWIM"/>
</dbReference>
<reference key="1">
    <citation type="journal article" date="1999" name="Nature">
        <title>Sequence and analysis of chromosome 2 of the plant Arabidopsis thaliana.</title>
        <authorList>
            <person name="Lin X."/>
            <person name="Kaul S."/>
            <person name="Rounsley S."/>
            <person name="Shea T.P."/>
            <person name="Benito M.I."/>
            <person name="Town C.D."/>
            <person name="Fujii C.Y."/>
            <person name="Mason T."/>
            <person name="Bowman C.L."/>
            <person name="Barnstead M."/>
            <person name="Feldblyum T.V."/>
            <person name="Buell C.R."/>
            <person name="Ketchum K.A."/>
            <person name="Lee J."/>
            <person name="Ronning C.M."/>
            <person name="Koo H.L."/>
            <person name="Moffat K.S."/>
            <person name="Cronin L.A."/>
            <person name="Shen M."/>
            <person name="Pai G."/>
            <person name="Van Aken S."/>
            <person name="Umayam L."/>
            <person name="Tallon L.J."/>
            <person name="Gill J.E."/>
            <person name="Adams M.D."/>
            <person name="Carrera A.J."/>
            <person name="Creasy T.H."/>
            <person name="Goodman H.M."/>
            <person name="Somerville C.R."/>
            <person name="Copenhaver G.P."/>
            <person name="Preuss D."/>
            <person name="Nierman W.C."/>
            <person name="White O."/>
            <person name="Eisen J.A."/>
            <person name="Salzberg S.L."/>
            <person name="Fraser C.M."/>
            <person name="Venter J.C."/>
        </authorList>
    </citation>
    <scope>NUCLEOTIDE SEQUENCE [LARGE SCALE GENOMIC DNA]</scope>
    <source>
        <strain>cv. Columbia</strain>
    </source>
</reference>
<evidence type="ECO:0000256" key="1">
    <source>
        <dbReference type="ARBA" id="ARBA00022723"/>
    </source>
</evidence>
<protein>
    <submittedName>
        <fullName evidence="6">Mutator-like transposase</fullName>
    </submittedName>
</protein>
<keyword evidence="3" id="KW-0862">Zinc</keyword>
<reference evidence="6" key="3">
    <citation type="submission" date="2002-02" db="EMBL/GenBank/DDBJ databases">
        <authorList>
            <person name="Town C.D."/>
            <person name="Kaul S."/>
        </authorList>
    </citation>
    <scope>NUCLEOTIDE SEQUENCE</scope>
</reference>
<sequence>MVLNVGCVYKMSVFRNLYKEIKSRNYECDKYLEKIGPARWSRVYFQGERYNLMTSNIAETLNNAIRLGRCAPILELVKFIRAMLTRWCSARRKKSIKHTGMVQPYVDKVMAQTMMKMEGSKIQNVTNWTYEIVGRFGGNHMVSFDDMKCSCKVFDKLKIPCGHAMLAANSIGLDFGTLVGECFKTKTWVLTYKGIVNPEANALELDQSEEVKERVILPPRTRRPSGRRKAKRIASIGEFPRRRVESVPKLCWCGASISALISKSATNPYRRYYRCAYAAGHKVDEAMIDEIKRLARRTNALKQTMSQFIAVSINQEKVVFDKMQIKLDNEIVKRLDDKLLESKASMKKMSIAVIWMDSKSYRHEEIQKVRKGRFFRTKEQLTSADTRPTVQFNNLTRFDYILEETYDTEVLVDLLGAIVEVGVLTHTGNVDEGGEEVILPFKIMDKYKKTLNCDTVGKTAITFEKCYRQFGRPNIVVALGWWRVVKLSAVEGNVKIEPFDEMFVVPYYPRYENRNILEIYRMQIGHNYYEERLP</sequence>
<dbReference type="PIR" id="D84484">
    <property type="entry name" value="D84484"/>
</dbReference>
<dbReference type="CDD" id="cd04481">
    <property type="entry name" value="RPA1_DBD_B_like"/>
    <property type="match status" value="1"/>
</dbReference>
<dbReference type="Pfam" id="PF04434">
    <property type="entry name" value="SWIM"/>
    <property type="match status" value="1"/>
</dbReference>
<keyword evidence="2 4" id="KW-0863">Zinc-finger</keyword>
<dbReference type="PROSITE" id="PS50966">
    <property type="entry name" value="ZF_SWIM"/>
    <property type="match status" value="1"/>
</dbReference>
<dbReference type="InterPro" id="IPR006564">
    <property type="entry name" value="Znf_PMZ"/>
</dbReference>
<organism evidence="6">
    <name type="scientific">Arabidopsis thaliana</name>
    <name type="common">Mouse-ear cress</name>
    <dbReference type="NCBI Taxonomy" id="3702"/>
    <lineage>
        <taxon>Eukaryota</taxon>
        <taxon>Viridiplantae</taxon>
        <taxon>Streptophyta</taxon>
        <taxon>Embryophyta</taxon>
        <taxon>Tracheophyta</taxon>
        <taxon>Spermatophyta</taxon>
        <taxon>Magnoliopsida</taxon>
        <taxon>eudicotyledons</taxon>
        <taxon>Gunneridae</taxon>
        <taxon>Pentapetalae</taxon>
        <taxon>rosids</taxon>
        <taxon>malvids</taxon>
        <taxon>Brassicales</taxon>
        <taxon>Brassicaceae</taxon>
        <taxon>Camelineae</taxon>
        <taxon>Arabidopsis</taxon>
    </lineage>
</organism>
<dbReference type="EMBL" id="AC006217">
    <property type="protein sequence ID" value="AAD15524.1"/>
    <property type="molecule type" value="Genomic_DNA"/>
</dbReference>